<accession>A0A8J4U2J0</accession>
<name>A0A8J4U2J0_CLAMG</name>
<protein>
    <submittedName>
        <fullName evidence="1">Gag-Pol polyprotein</fullName>
    </submittedName>
</protein>
<organism evidence="1 2">
    <name type="scientific">Clarias magur</name>
    <name type="common">Asian catfish</name>
    <name type="synonym">Macropteronotus magur</name>
    <dbReference type="NCBI Taxonomy" id="1594786"/>
    <lineage>
        <taxon>Eukaryota</taxon>
        <taxon>Metazoa</taxon>
        <taxon>Chordata</taxon>
        <taxon>Craniata</taxon>
        <taxon>Vertebrata</taxon>
        <taxon>Euteleostomi</taxon>
        <taxon>Actinopterygii</taxon>
        <taxon>Neopterygii</taxon>
        <taxon>Teleostei</taxon>
        <taxon>Ostariophysi</taxon>
        <taxon>Siluriformes</taxon>
        <taxon>Clariidae</taxon>
        <taxon>Clarias</taxon>
    </lineage>
</organism>
<gene>
    <name evidence="1" type="primary">gag-pol</name>
    <name evidence="1" type="ORF">DAT39_018747</name>
</gene>
<sequence>MGSCVDPENPTPGFWSLLRPSFTKSWNCPWLNGKWHVWSFETPPQAKCNSRCCSTDTCDVNESA</sequence>
<comment type="caution">
    <text evidence="1">The sequence shown here is derived from an EMBL/GenBank/DDBJ whole genome shotgun (WGS) entry which is preliminary data.</text>
</comment>
<keyword evidence="2" id="KW-1185">Reference proteome</keyword>
<reference evidence="1" key="1">
    <citation type="submission" date="2020-07" db="EMBL/GenBank/DDBJ databases">
        <title>Clarias magur genome sequencing, assembly and annotation.</title>
        <authorList>
            <person name="Kushwaha B."/>
            <person name="Kumar R."/>
            <person name="Das P."/>
            <person name="Joshi C.G."/>
            <person name="Kumar D."/>
            <person name="Nagpure N.S."/>
            <person name="Pandey M."/>
            <person name="Agarwal S."/>
            <person name="Srivastava S."/>
            <person name="Singh M."/>
            <person name="Sahoo L."/>
            <person name="Jayasankar P."/>
            <person name="Meher P.K."/>
            <person name="Koringa P.G."/>
            <person name="Iquebal M.A."/>
            <person name="Das S.P."/>
            <person name="Bit A."/>
            <person name="Patnaik S."/>
            <person name="Patel N."/>
            <person name="Shah T.M."/>
            <person name="Hinsu A."/>
            <person name="Jena J.K."/>
        </authorList>
    </citation>
    <scope>NUCLEOTIDE SEQUENCE</scope>
    <source>
        <strain evidence="1">CIFAMagur01</strain>
        <tissue evidence="1">Testis</tissue>
    </source>
</reference>
<proteinExistence type="predicted"/>
<evidence type="ECO:0000313" key="2">
    <source>
        <dbReference type="Proteomes" id="UP000727407"/>
    </source>
</evidence>
<dbReference type="Proteomes" id="UP000727407">
    <property type="component" value="Unassembled WGS sequence"/>
</dbReference>
<dbReference type="AlphaFoldDB" id="A0A8J4U2J0"/>
<evidence type="ECO:0000313" key="1">
    <source>
        <dbReference type="EMBL" id="KAF5891552.1"/>
    </source>
</evidence>
<dbReference type="EMBL" id="QNUK01000573">
    <property type="protein sequence ID" value="KAF5891552.1"/>
    <property type="molecule type" value="Genomic_DNA"/>
</dbReference>